<sequence length="69" mass="8073">MTSNTICSSDPISQILHTDFGSTLPLRILVTCRFVYFTFASQFLKFRRFASDRNERVRKRVKENVAVKE</sequence>
<feature type="transmembrane region" description="Helical" evidence="1">
    <location>
        <begin position="24"/>
        <end position="44"/>
    </location>
</feature>
<reference evidence="2 3" key="1">
    <citation type="journal article" date="2018" name="Gigascience">
        <title>Genomes of trombidid mites reveal novel predicted allergens and laterally-transferred genes associated with secondary metabolism.</title>
        <authorList>
            <person name="Dong X."/>
            <person name="Chaisiri K."/>
            <person name="Xia D."/>
            <person name="Armstrong S.D."/>
            <person name="Fang Y."/>
            <person name="Donnelly M.J."/>
            <person name="Kadowaki T."/>
            <person name="McGarry J.W."/>
            <person name="Darby A.C."/>
            <person name="Makepeace B.L."/>
        </authorList>
    </citation>
    <scope>NUCLEOTIDE SEQUENCE [LARGE SCALE GENOMIC DNA]</scope>
    <source>
        <strain evidence="2">UoL-UT</strain>
    </source>
</reference>
<accession>A0A443SHG3</accession>
<evidence type="ECO:0000313" key="3">
    <source>
        <dbReference type="Proteomes" id="UP000288716"/>
    </source>
</evidence>
<proteinExistence type="predicted"/>
<dbReference type="Proteomes" id="UP000288716">
    <property type="component" value="Unassembled WGS sequence"/>
</dbReference>
<organism evidence="2 3">
    <name type="scientific">Leptotrombidium deliense</name>
    <dbReference type="NCBI Taxonomy" id="299467"/>
    <lineage>
        <taxon>Eukaryota</taxon>
        <taxon>Metazoa</taxon>
        <taxon>Ecdysozoa</taxon>
        <taxon>Arthropoda</taxon>
        <taxon>Chelicerata</taxon>
        <taxon>Arachnida</taxon>
        <taxon>Acari</taxon>
        <taxon>Acariformes</taxon>
        <taxon>Trombidiformes</taxon>
        <taxon>Prostigmata</taxon>
        <taxon>Anystina</taxon>
        <taxon>Parasitengona</taxon>
        <taxon>Trombiculoidea</taxon>
        <taxon>Trombiculidae</taxon>
        <taxon>Leptotrombidium</taxon>
    </lineage>
</organism>
<name>A0A443SHG3_9ACAR</name>
<gene>
    <name evidence="2" type="ORF">B4U80_10843</name>
</gene>
<dbReference type="VEuPathDB" id="VectorBase:LDEU005084"/>
<protein>
    <submittedName>
        <fullName evidence="2">Uncharacterized protein</fullName>
    </submittedName>
</protein>
<dbReference type="EMBL" id="NCKV01002358">
    <property type="protein sequence ID" value="RWS26956.1"/>
    <property type="molecule type" value="Genomic_DNA"/>
</dbReference>
<dbReference type="AlphaFoldDB" id="A0A443SHG3"/>
<keyword evidence="1" id="KW-0472">Membrane</keyword>
<keyword evidence="1" id="KW-1133">Transmembrane helix</keyword>
<evidence type="ECO:0000256" key="1">
    <source>
        <dbReference type="SAM" id="Phobius"/>
    </source>
</evidence>
<comment type="caution">
    <text evidence="2">The sequence shown here is derived from an EMBL/GenBank/DDBJ whole genome shotgun (WGS) entry which is preliminary data.</text>
</comment>
<keyword evidence="3" id="KW-1185">Reference proteome</keyword>
<keyword evidence="1" id="KW-0812">Transmembrane</keyword>
<evidence type="ECO:0000313" key="2">
    <source>
        <dbReference type="EMBL" id="RWS26956.1"/>
    </source>
</evidence>